<dbReference type="AlphaFoldDB" id="A0A2W7N168"/>
<organism evidence="1 2">
    <name type="scientific">Breznakibacter xylanolyticus</name>
    <dbReference type="NCBI Taxonomy" id="990"/>
    <lineage>
        <taxon>Bacteria</taxon>
        <taxon>Pseudomonadati</taxon>
        <taxon>Bacteroidota</taxon>
        <taxon>Bacteroidia</taxon>
        <taxon>Marinilabiliales</taxon>
        <taxon>Marinilabiliaceae</taxon>
        <taxon>Breznakibacter</taxon>
    </lineage>
</organism>
<dbReference type="EMBL" id="QKZK01000022">
    <property type="protein sequence ID" value="PZX13820.1"/>
    <property type="molecule type" value="Genomic_DNA"/>
</dbReference>
<proteinExistence type="predicted"/>
<evidence type="ECO:0000313" key="2">
    <source>
        <dbReference type="Proteomes" id="UP000249239"/>
    </source>
</evidence>
<dbReference type="Proteomes" id="UP000249239">
    <property type="component" value="Unassembled WGS sequence"/>
</dbReference>
<comment type="caution">
    <text evidence="1">The sequence shown here is derived from an EMBL/GenBank/DDBJ whole genome shotgun (WGS) entry which is preliminary data.</text>
</comment>
<protein>
    <submittedName>
        <fullName evidence="1">Uncharacterized protein</fullName>
    </submittedName>
</protein>
<dbReference type="PROSITE" id="PS51257">
    <property type="entry name" value="PROKAR_LIPOPROTEIN"/>
    <property type="match status" value="1"/>
</dbReference>
<evidence type="ECO:0000313" key="1">
    <source>
        <dbReference type="EMBL" id="PZX13820.1"/>
    </source>
</evidence>
<gene>
    <name evidence="1" type="ORF">LX69_02499</name>
</gene>
<sequence>MKIDTTCIPSIHSLSPESYKISAVFMAGLLACPVLKPSRFSTVACVSKPYLDFTATGIAPDSHRIPFSFWPIRAIGQKP</sequence>
<keyword evidence="2" id="KW-1185">Reference proteome</keyword>
<name>A0A2W7N168_9BACT</name>
<reference evidence="1 2" key="1">
    <citation type="submission" date="2018-06" db="EMBL/GenBank/DDBJ databases">
        <title>Genomic Encyclopedia of Archaeal and Bacterial Type Strains, Phase II (KMG-II): from individual species to whole genera.</title>
        <authorList>
            <person name="Goeker M."/>
        </authorList>
    </citation>
    <scope>NUCLEOTIDE SEQUENCE [LARGE SCALE GENOMIC DNA]</scope>
    <source>
        <strain evidence="1 2">DSM 6779</strain>
    </source>
</reference>
<accession>A0A2W7N168</accession>